<dbReference type="Pfam" id="PF17765">
    <property type="entry name" value="MLTR_LBD"/>
    <property type="match status" value="1"/>
</dbReference>
<accession>A0A3R9ZTC6</accession>
<organism evidence="3 4">
    <name type="scientific">Aquibium carbonis</name>
    <dbReference type="NCBI Taxonomy" id="2495581"/>
    <lineage>
        <taxon>Bacteria</taxon>
        <taxon>Pseudomonadati</taxon>
        <taxon>Pseudomonadota</taxon>
        <taxon>Alphaproteobacteria</taxon>
        <taxon>Hyphomicrobiales</taxon>
        <taxon>Phyllobacteriaceae</taxon>
        <taxon>Aquibium</taxon>
    </lineage>
</organism>
<dbReference type="CDD" id="cd00093">
    <property type="entry name" value="HTH_XRE"/>
    <property type="match status" value="1"/>
</dbReference>
<dbReference type="InterPro" id="IPR010982">
    <property type="entry name" value="Lambda_DNA-bd_dom_sf"/>
</dbReference>
<dbReference type="Proteomes" id="UP000278398">
    <property type="component" value="Unassembled WGS sequence"/>
</dbReference>
<evidence type="ECO:0000256" key="1">
    <source>
        <dbReference type="SAM" id="MobiDB-lite"/>
    </source>
</evidence>
<dbReference type="PANTHER" id="PTHR35010">
    <property type="entry name" value="BLL4672 PROTEIN-RELATED"/>
    <property type="match status" value="1"/>
</dbReference>
<dbReference type="EMBL" id="RWKW01000024">
    <property type="protein sequence ID" value="RST87233.1"/>
    <property type="molecule type" value="Genomic_DNA"/>
</dbReference>
<dbReference type="GO" id="GO:0003677">
    <property type="term" value="F:DNA binding"/>
    <property type="evidence" value="ECO:0007669"/>
    <property type="project" value="InterPro"/>
</dbReference>
<dbReference type="OrthoDB" id="9785973at2"/>
<dbReference type="Pfam" id="PF01381">
    <property type="entry name" value="HTH_3"/>
    <property type="match status" value="1"/>
</dbReference>
<dbReference type="SMART" id="SM00530">
    <property type="entry name" value="HTH_XRE"/>
    <property type="match status" value="1"/>
</dbReference>
<dbReference type="InterPro" id="IPR041413">
    <property type="entry name" value="MLTR_LBD"/>
</dbReference>
<dbReference type="PANTHER" id="PTHR35010:SF4">
    <property type="entry name" value="BLL5781 PROTEIN"/>
    <property type="match status" value="1"/>
</dbReference>
<evidence type="ECO:0000313" key="3">
    <source>
        <dbReference type="EMBL" id="RST87233.1"/>
    </source>
</evidence>
<reference evidence="3 4" key="1">
    <citation type="submission" date="2018-12" db="EMBL/GenBank/DDBJ databases">
        <title>Mesorhizobium carbonis sp. nov., isolated from coal mine water.</title>
        <authorList>
            <person name="Xin W."/>
            <person name="Xu Z."/>
            <person name="Xiang F."/>
            <person name="Zhang J."/>
            <person name="Xi L."/>
            <person name="Liu J."/>
        </authorList>
    </citation>
    <scope>NUCLEOTIDE SEQUENCE [LARGE SCALE GENOMIC DNA]</scope>
    <source>
        <strain evidence="3 4">B2.3</strain>
    </source>
</reference>
<dbReference type="InterPro" id="IPR001387">
    <property type="entry name" value="Cro/C1-type_HTH"/>
</dbReference>
<protein>
    <submittedName>
        <fullName evidence="3">XRE family transcriptional regulator</fullName>
    </submittedName>
</protein>
<sequence>MGTRARLGYPGAMNTTAAPDPSPSAPPTAGSLLREWRMRRRMSQLDLALEAEVSQRHLSFVESGRSRPSREMVLHLAERLDVPLRERNRLLLAAGFAPGYAERRLDDAPLAPALKAVELVLKGHEPNPAIAVDRAWNLLLANAAMAPFLEAVADPTLLSPPVNVLRLSLHPGGLAPHILDLADWRDHLMERLGRITQNVSDPRLAALVEELRAYPVPPRRRPAAVPDPSAIAVPLRIRLGGEVLSFITTITVFGTPLDVTLSELAVETFFAADAGTAAWLRRRAAPASPAAG</sequence>
<evidence type="ECO:0000259" key="2">
    <source>
        <dbReference type="PROSITE" id="PS50943"/>
    </source>
</evidence>
<gene>
    <name evidence="3" type="ORF">EJC49_06590</name>
</gene>
<proteinExistence type="predicted"/>
<keyword evidence="4" id="KW-1185">Reference proteome</keyword>
<comment type="caution">
    <text evidence="3">The sequence shown here is derived from an EMBL/GenBank/DDBJ whole genome shotgun (WGS) entry which is preliminary data.</text>
</comment>
<dbReference type="SUPFAM" id="SSF47413">
    <property type="entry name" value="lambda repressor-like DNA-binding domains"/>
    <property type="match status" value="1"/>
</dbReference>
<dbReference type="Gene3D" id="3.30.450.180">
    <property type="match status" value="1"/>
</dbReference>
<dbReference type="PROSITE" id="PS50943">
    <property type="entry name" value="HTH_CROC1"/>
    <property type="match status" value="1"/>
</dbReference>
<name>A0A3R9ZTC6_9HYPH</name>
<dbReference type="Gene3D" id="1.10.260.40">
    <property type="entry name" value="lambda repressor-like DNA-binding domains"/>
    <property type="match status" value="1"/>
</dbReference>
<evidence type="ECO:0000313" key="4">
    <source>
        <dbReference type="Proteomes" id="UP000278398"/>
    </source>
</evidence>
<dbReference type="AlphaFoldDB" id="A0A3R9ZTC6"/>
<feature type="region of interest" description="Disordered" evidence="1">
    <location>
        <begin position="1"/>
        <end position="29"/>
    </location>
</feature>
<feature type="domain" description="HTH cro/C1-type" evidence="2">
    <location>
        <begin position="33"/>
        <end position="87"/>
    </location>
</feature>